<evidence type="ECO:0000313" key="1">
    <source>
        <dbReference type="EMBL" id="CAI2377703.1"/>
    </source>
</evidence>
<name>A0AAD1XRU3_EUPCR</name>
<dbReference type="Proteomes" id="UP001295684">
    <property type="component" value="Unassembled WGS sequence"/>
</dbReference>
<organism evidence="1 2">
    <name type="scientific">Euplotes crassus</name>
    <dbReference type="NCBI Taxonomy" id="5936"/>
    <lineage>
        <taxon>Eukaryota</taxon>
        <taxon>Sar</taxon>
        <taxon>Alveolata</taxon>
        <taxon>Ciliophora</taxon>
        <taxon>Intramacronucleata</taxon>
        <taxon>Spirotrichea</taxon>
        <taxon>Hypotrichia</taxon>
        <taxon>Euplotida</taxon>
        <taxon>Euplotidae</taxon>
        <taxon>Moneuplotes</taxon>
    </lineage>
</organism>
<comment type="caution">
    <text evidence="1">The sequence shown here is derived from an EMBL/GenBank/DDBJ whole genome shotgun (WGS) entry which is preliminary data.</text>
</comment>
<dbReference type="EMBL" id="CAMPGE010019359">
    <property type="protein sequence ID" value="CAI2377703.1"/>
    <property type="molecule type" value="Genomic_DNA"/>
</dbReference>
<sequence length="293" mass="33950">MEKSPKAPTRIPQNTFSKSTYETSLLNLETTNSESILSTLHHGRMVKLNFPKPKKTLYLHSRSIKGKPQAKYYIEKKYVIEDVRSRRDWYIPSDYEFYKSSGGMLRDLFCSNNEFMQSCGTPKKIIIGNQLNGSFSLHERFWRRVVYKNIGVCIGSVMLDNFTLTKNDVCRILLCGRHLSSISLVYCVIPDQKFSESFFDYYQHASKMKHKIVNFDYCSRGSKSSSANEKAMICNLMGPILKSEISQKMKKISFGGACLKNKTKTLMEILDYKRIRSCFKSEVRFIQFELVPE</sequence>
<accession>A0AAD1XRU3</accession>
<gene>
    <name evidence="1" type="ORF">ECRASSUSDP1_LOCUS19092</name>
</gene>
<dbReference type="AlphaFoldDB" id="A0AAD1XRU3"/>
<evidence type="ECO:0000313" key="2">
    <source>
        <dbReference type="Proteomes" id="UP001295684"/>
    </source>
</evidence>
<reference evidence="1" key="1">
    <citation type="submission" date="2023-07" db="EMBL/GenBank/DDBJ databases">
        <authorList>
            <consortium name="AG Swart"/>
            <person name="Singh M."/>
            <person name="Singh A."/>
            <person name="Seah K."/>
            <person name="Emmerich C."/>
        </authorList>
    </citation>
    <scope>NUCLEOTIDE SEQUENCE</scope>
    <source>
        <strain evidence="1">DP1</strain>
    </source>
</reference>
<proteinExistence type="predicted"/>
<keyword evidence="2" id="KW-1185">Reference proteome</keyword>
<protein>
    <submittedName>
        <fullName evidence="1">Uncharacterized protein</fullName>
    </submittedName>
</protein>